<organism evidence="5 6">
    <name type="scientific">Trifolium medium</name>
    <dbReference type="NCBI Taxonomy" id="97028"/>
    <lineage>
        <taxon>Eukaryota</taxon>
        <taxon>Viridiplantae</taxon>
        <taxon>Streptophyta</taxon>
        <taxon>Embryophyta</taxon>
        <taxon>Tracheophyta</taxon>
        <taxon>Spermatophyta</taxon>
        <taxon>Magnoliopsida</taxon>
        <taxon>eudicotyledons</taxon>
        <taxon>Gunneridae</taxon>
        <taxon>Pentapetalae</taxon>
        <taxon>rosids</taxon>
        <taxon>fabids</taxon>
        <taxon>Fabales</taxon>
        <taxon>Fabaceae</taxon>
        <taxon>Papilionoideae</taxon>
        <taxon>50 kb inversion clade</taxon>
        <taxon>NPAAA clade</taxon>
        <taxon>Hologalegina</taxon>
        <taxon>IRL clade</taxon>
        <taxon>Trifolieae</taxon>
        <taxon>Trifolium</taxon>
    </lineage>
</organism>
<name>A0A392QMR3_9FABA</name>
<reference evidence="5 6" key="1">
    <citation type="journal article" date="2018" name="Front. Plant Sci.">
        <title>Red Clover (Trifolium pratense) and Zigzag Clover (T. medium) - A Picture of Genomic Similarities and Differences.</title>
        <authorList>
            <person name="Dluhosova J."/>
            <person name="Istvanek J."/>
            <person name="Nedelnik J."/>
            <person name="Repkova J."/>
        </authorList>
    </citation>
    <scope>NUCLEOTIDE SEQUENCE [LARGE SCALE GENOMIC DNA]</scope>
    <source>
        <strain evidence="6">cv. 10/8</strain>
        <tissue evidence="5">Leaf</tissue>
    </source>
</reference>
<comment type="similarity">
    <text evidence="1">Belongs to the GMC oxidoreductase family.</text>
</comment>
<dbReference type="PANTHER" id="PTHR46056">
    <property type="entry name" value="LONG-CHAIN-ALCOHOL OXIDASE"/>
    <property type="match status" value="1"/>
</dbReference>
<keyword evidence="6" id="KW-1185">Reference proteome</keyword>
<accession>A0A392QMR3</accession>
<keyword evidence="4" id="KW-0560">Oxidoreductase</keyword>
<keyword evidence="3" id="KW-0274">FAD</keyword>
<sequence length="74" mass="8206">MWKAIGYNVDTKEKLKPKKRPLQEGVIETTYETNSTLIQSLNEKGVEVTKDEDQNMYKIKCDVVIVGSGCGGGV</sequence>
<dbReference type="PANTHER" id="PTHR46056:SF12">
    <property type="entry name" value="LONG-CHAIN-ALCOHOL OXIDASE"/>
    <property type="match status" value="1"/>
</dbReference>
<keyword evidence="2" id="KW-0285">Flavoprotein</keyword>
<feature type="non-terminal residue" evidence="5">
    <location>
        <position position="74"/>
    </location>
</feature>
<evidence type="ECO:0000256" key="4">
    <source>
        <dbReference type="ARBA" id="ARBA00023002"/>
    </source>
</evidence>
<evidence type="ECO:0000313" key="6">
    <source>
        <dbReference type="Proteomes" id="UP000265520"/>
    </source>
</evidence>
<protein>
    <submittedName>
        <fullName evidence="5">Long-chain-alcohol oxidase FAO2-like</fullName>
    </submittedName>
</protein>
<comment type="caution">
    <text evidence="5">The sequence shown here is derived from an EMBL/GenBank/DDBJ whole genome shotgun (WGS) entry which is preliminary data.</text>
</comment>
<evidence type="ECO:0000256" key="2">
    <source>
        <dbReference type="ARBA" id="ARBA00022630"/>
    </source>
</evidence>
<dbReference type="GO" id="GO:0016491">
    <property type="term" value="F:oxidoreductase activity"/>
    <property type="evidence" value="ECO:0007669"/>
    <property type="project" value="UniProtKB-KW"/>
</dbReference>
<evidence type="ECO:0000313" key="5">
    <source>
        <dbReference type="EMBL" id="MCI24816.1"/>
    </source>
</evidence>
<proteinExistence type="inferred from homology"/>
<dbReference type="AlphaFoldDB" id="A0A392QMR3"/>
<dbReference type="Proteomes" id="UP000265520">
    <property type="component" value="Unassembled WGS sequence"/>
</dbReference>
<evidence type="ECO:0000256" key="1">
    <source>
        <dbReference type="ARBA" id="ARBA00010790"/>
    </source>
</evidence>
<dbReference type="EMBL" id="LXQA010143713">
    <property type="protein sequence ID" value="MCI24816.1"/>
    <property type="molecule type" value="Genomic_DNA"/>
</dbReference>
<evidence type="ECO:0000256" key="3">
    <source>
        <dbReference type="ARBA" id="ARBA00022827"/>
    </source>
</evidence>